<evidence type="ECO:0000256" key="1">
    <source>
        <dbReference type="ARBA" id="ARBA00022801"/>
    </source>
</evidence>
<organism evidence="3 4">
    <name type="scientific">Candidatus Scybalomonas excrementavium</name>
    <dbReference type="NCBI Taxonomy" id="2840943"/>
    <lineage>
        <taxon>Bacteria</taxon>
        <taxon>Bacillati</taxon>
        <taxon>Bacillota</taxon>
        <taxon>Clostridia</taxon>
        <taxon>Lachnospirales</taxon>
        <taxon>Lachnospiraceae</taxon>
        <taxon>Lachnospiraceae incertae sedis</taxon>
        <taxon>Candidatus Scybalomonas</taxon>
    </lineage>
</organism>
<dbReference type="InterPro" id="IPR002508">
    <property type="entry name" value="MurNAc-LAA_cat"/>
</dbReference>
<dbReference type="GO" id="GO:0009253">
    <property type="term" value="P:peptidoglycan catabolic process"/>
    <property type="evidence" value="ECO:0007669"/>
    <property type="project" value="InterPro"/>
</dbReference>
<proteinExistence type="predicted"/>
<keyword evidence="1" id="KW-0378">Hydrolase</keyword>
<dbReference type="PANTHER" id="PTHR30404:SF0">
    <property type="entry name" value="N-ACETYLMURAMOYL-L-ALANINE AMIDASE AMIC"/>
    <property type="match status" value="1"/>
</dbReference>
<dbReference type="Proteomes" id="UP000823618">
    <property type="component" value="Unassembled WGS sequence"/>
</dbReference>
<dbReference type="AlphaFoldDB" id="A0A9D9N813"/>
<dbReference type="InterPro" id="IPR012854">
    <property type="entry name" value="Cu_amine_oxidase-like_N"/>
</dbReference>
<dbReference type="EMBL" id="JADIML010000230">
    <property type="protein sequence ID" value="MBO8463938.1"/>
    <property type="molecule type" value="Genomic_DNA"/>
</dbReference>
<sequence length="601" mass="65701">LFVCCVLFVATGVTVYAESGVQVTDANGQTQVYNEMVTNIVLNGETKTLGKSPAVIVEGEVMAPPIAVFKKILGMSVTLNSNKKTVVLKTTEHTMELTANSKIAILDGEEMTLDIAPVFGTYMGTGTKSTLLPLKEIAKIWSYTYEFNEDTNAISLTRTGGMELTYAGLSFYYQKTPVTLLINGKEVESSLHGIRMDDYTMVPAWKMAKELGIKYSYSSSKKQITLSYKNQKIVMTMNSTKAKVNGQTTTMEAAPVYVKNRTTGASGNMIPAEFMAENLGIPYTWDDATIGVNFKKPTESIKGYQIAISLPEKCKNGNYTVNDDYYNDQYQIILNGNYKSFYELNPVENSTSLIKSTSVTVEDGKTRINLKANTIKGYQIKEVNGILYVKVGTPKEIYDKIVVLDAGHGGTDPGAAGNGIYEKDCTLNILKAAKKYFDKDGTIKVYYTRTTNTQSSITSGSSGLNTSTSLRARTDLANTVNADLFISVHINSASNTSARGTEVYYSSSNNRKNSGGLTASKLAQYAYDDMLSAVGSLQRGVKTANFYVVRYTNMPAILIEAAFISNKEDAAILKSSEKIDQMGKAVYQTVSRAFSNYPTGR</sequence>
<feature type="non-terminal residue" evidence="3">
    <location>
        <position position="1"/>
    </location>
</feature>
<dbReference type="GO" id="GO:0030288">
    <property type="term" value="C:outer membrane-bounded periplasmic space"/>
    <property type="evidence" value="ECO:0007669"/>
    <property type="project" value="TreeGrafter"/>
</dbReference>
<dbReference type="SMART" id="SM00646">
    <property type="entry name" value="Ami_3"/>
    <property type="match status" value="1"/>
</dbReference>
<dbReference type="Gene3D" id="3.40.630.40">
    <property type="entry name" value="Zn-dependent exopeptidases"/>
    <property type="match status" value="1"/>
</dbReference>
<dbReference type="InterPro" id="IPR036582">
    <property type="entry name" value="Mao_N_sf"/>
</dbReference>
<dbReference type="Pfam" id="PF07833">
    <property type="entry name" value="Cu_amine_oxidN1"/>
    <property type="match status" value="2"/>
</dbReference>
<reference evidence="3" key="2">
    <citation type="journal article" date="2021" name="PeerJ">
        <title>Extensive microbial diversity within the chicken gut microbiome revealed by metagenomics and culture.</title>
        <authorList>
            <person name="Gilroy R."/>
            <person name="Ravi A."/>
            <person name="Getino M."/>
            <person name="Pursley I."/>
            <person name="Horton D.L."/>
            <person name="Alikhan N.F."/>
            <person name="Baker D."/>
            <person name="Gharbi K."/>
            <person name="Hall N."/>
            <person name="Watson M."/>
            <person name="Adriaenssens E.M."/>
            <person name="Foster-Nyarko E."/>
            <person name="Jarju S."/>
            <person name="Secka A."/>
            <person name="Antonio M."/>
            <person name="Oren A."/>
            <person name="Chaudhuri R.R."/>
            <person name="La Ragione R."/>
            <person name="Hildebrand F."/>
            <person name="Pallen M.J."/>
        </authorList>
    </citation>
    <scope>NUCLEOTIDE SEQUENCE</scope>
    <source>
        <strain evidence="3">E3-2379</strain>
    </source>
</reference>
<dbReference type="GO" id="GO:0008745">
    <property type="term" value="F:N-acetylmuramoyl-L-alanine amidase activity"/>
    <property type="evidence" value="ECO:0007669"/>
    <property type="project" value="InterPro"/>
</dbReference>
<evidence type="ECO:0000313" key="4">
    <source>
        <dbReference type="Proteomes" id="UP000823618"/>
    </source>
</evidence>
<reference evidence="3" key="1">
    <citation type="submission" date="2020-10" db="EMBL/GenBank/DDBJ databases">
        <authorList>
            <person name="Gilroy R."/>
        </authorList>
    </citation>
    <scope>NUCLEOTIDE SEQUENCE</scope>
    <source>
        <strain evidence="3">E3-2379</strain>
    </source>
</reference>
<dbReference type="CDD" id="cd02696">
    <property type="entry name" value="MurNAc-LAA"/>
    <property type="match status" value="1"/>
</dbReference>
<gene>
    <name evidence="3" type="ORF">IAC13_08410</name>
</gene>
<dbReference type="Gene3D" id="3.30.457.10">
    <property type="entry name" value="Copper amine oxidase-like, N-terminal domain"/>
    <property type="match status" value="2"/>
</dbReference>
<dbReference type="PANTHER" id="PTHR30404">
    <property type="entry name" value="N-ACETYLMURAMOYL-L-ALANINE AMIDASE"/>
    <property type="match status" value="1"/>
</dbReference>
<dbReference type="SUPFAM" id="SSF55383">
    <property type="entry name" value="Copper amine oxidase, domain N"/>
    <property type="match status" value="2"/>
</dbReference>
<dbReference type="Pfam" id="PF01520">
    <property type="entry name" value="Amidase_3"/>
    <property type="match status" value="1"/>
</dbReference>
<dbReference type="InterPro" id="IPR050695">
    <property type="entry name" value="N-acetylmuramoyl_amidase_3"/>
</dbReference>
<feature type="domain" description="MurNAc-LAA" evidence="2">
    <location>
        <begin position="474"/>
        <end position="591"/>
    </location>
</feature>
<comment type="caution">
    <text evidence="3">The sequence shown here is derived from an EMBL/GenBank/DDBJ whole genome shotgun (WGS) entry which is preliminary data.</text>
</comment>
<dbReference type="SUPFAM" id="SSF53187">
    <property type="entry name" value="Zn-dependent exopeptidases"/>
    <property type="match status" value="1"/>
</dbReference>
<accession>A0A9D9N813</accession>
<evidence type="ECO:0000313" key="3">
    <source>
        <dbReference type="EMBL" id="MBO8463938.1"/>
    </source>
</evidence>
<name>A0A9D9N813_9FIRM</name>
<protein>
    <submittedName>
        <fullName evidence="3">N-acetylmuramoyl-L-alanine amidase</fullName>
    </submittedName>
</protein>
<evidence type="ECO:0000259" key="2">
    <source>
        <dbReference type="SMART" id="SM00646"/>
    </source>
</evidence>